<dbReference type="InterPro" id="IPR057739">
    <property type="entry name" value="Glyco_hydro_29_N"/>
</dbReference>
<organism evidence="8 9">
    <name type="scientific">Candidatus Brachybacterium merdavium</name>
    <dbReference type="NCBI Taxonomy" id="2838513"/>
    <lineage>
        <taxon>Bacteria</taxon>
        <taxon>Bacillati</taxon>
        <taxon>Actinomycetota</taxon>
        <taxon>Actinomycetes</taxon>
        <taxon>Micrococcales</taxon>
        <taxon>Dermabacteraceae</taxon>
        <taxon>Brachybacterium</taxon>
    </lineage>
</organism>
<dbReference type="EC" id="3.2.1.51" evidence="2"/>
<evidence type="ECO:0000256" key="5">
    <source>
        <dbReference type="ARBA" id="ARBA00023295"/>
    </source>
</evidence>
<feature type="region of interest" description="Disordered" evidence="6">
    <location>
        <begin position="1"/>
        <end position="37"/>
    </location>
</feature>
<evidence type="ECO:0000256" key="2">
    <source>
        <dbReference type="ARBA" id="ARBA00012662"/>
    </source>
</evidence>
<dbReference type="InterPro" id="IPR017853">
    <property type="entry name" value="GH"/>
</dbReference>
<evidence type="ECO:0000256" key="6">
    <source>
        <dbReference type="SAM" id="MobiDB-lite"/>
    </source>
</evidence>
<dbReference type="PANTHER" id="PTHR10030">
    <property type="entry name" value="ALPHA-L-FUCOSIDASE"/>
    <property type="match status" value="1"/>
</dbReference>
<evidence type="ECO:0000256" key="1">
    <source>
        <dbReference type="ARBA" id="ARBA00007951"/>
    </source>
</evidence>
<evidence type="ECO:0000259" key="7">
    <source>
        <dbReference type="Pfam" id="PF01120"/>
    </source>
</evidence>
<comment type="caution">
    <text evidence="8">The sequence shown here is derived from an EMBL/GenBank/DDBJ whole genome shotgun (WGS) entry which is preliminary data.</text>
</comment>
<dbReference type="Pfam" id="PF01120">
    <property type="entry name" value="Alpha_L_fucos"/>
    <property type="match status" value="1"/>
</dbReference>
<keyword evidence="4" id="KW-0378">Hydrolase</keyword>
<accession>A0A9D2LBK9</accession>
<reference evidence="8" key="2">
    <citation type="submission" date="2021-04" db="EMBL/GenBank/DDBJ databases">
        <authorList>
            <person name="Gilroy R."/>
        </authorList>
    </citation>
    <scope>NUCLEOTIDE SEQUENCE</scope>
    <source>
        <strain evidence="8">ChiHjej13B12-24818</strain>
    </source>
</reference>
<keyword evidence="5" id="KW-0326">Glycosidase</keyword>
<feature type="domain" description="Glycoside hydrolase family 29 N-terminal" evidence="7">
    <location>
        <begin position="35"/>
        <end position="368"/>
    </location>
</feature>
<dbReference type="SUPFAM" id="SSF51445">
    <property type="entry name" value="(Trans)glycosidases"/>
    <property type="match status" value="1"/>
</dbReference>
<dbReference type="Gene3D" id="3.20.20.80">
    <property type="entry name" value="Glycosidases"/>
    <property type="match status" value="1"/>
</dbReference>
<proteinExistence type="inferred from homology"/>
<comment type="similarity">
    <text evidence="1">Belongs to the glycosyl hydrolase 29 family.</text>
</comment>
<dbReference type="GO" id="GO:0004560">
    <property type="term" value="F:alpha-L-fucosidase activity"/>
    <property type="evidence" value="ECO:0007669"/>
    <property type="project" value="InterPro"/>
</dbReference>
<dbReference type="AlphaFoldDB" id="A0A9D2LBK9"/>
<dbReference type="EMBL" id="DWZH01000022">
    <property type="protein sequence ID" value="HJB09510.1"/>
    <property type="molecule type" value="Genomic_DNA"/>
</dbReference>
<keyword evidence="3" id="KW-0732">Signal</keyword>
<dbReference type="SMART" id="SM00812">
    <property type="entry name" value="Alpha_L_fucos"/>
    <property type="match status" value="1"/>
</dbReference>
<name>A0A9D2LBK9_9MICO</name>
<sequence>MPSPVSPAPSDHHGEFTPDDLEAAGAGGPVRDPGYVAPTDPRTVAALEHWQDLKFGLIVHWGLYTHLGQTGSWSLCRENSGAFMEMNEDFTGTEAEWNTYYYQSRHTFAGQDYDPEDWARTARTAGMRYLVLTTKHHDGFAMYDTKYSALKSTAEDCALGRDVVRETFDAFRAQGLETGVYFSKPDWSHPCYWDKGREITDRWANVDAGTEPEHWRPFVEYTHRQVEELLTGYGEVNVLWLDGGWCRAPREPIAMDALADRARELQPDILVVDRTVHGRNENYRTPEQELPDERLPYPWESCITFTRSWCSFAPEEPTKPVGDAIANLVTIIARGGNYLLGVGPDATGAMSSHIKRGLEAIGSWVSVHESAIYGTRALQAEPQLEGAAAEGAWLATRSDGALNLFHLPEDIRQLDHDHPQRLLPGGELRISSPDLPAGDLTATVLDGGTKVPLTRDHEGVVLELPTVPLRWAACVRIEGAQS</sequence>
<dbReference type="InterPro" id="IPR000933">
    <property type="entry name" value="Glyco_hydro_29"/>
</dbReference>
<dbReference type="Proteomes" id="UP000823823">
    <property type="component" value="Unassembled WGS sequence"/>
</dbReference>
<reference evidence="8" key="1">
    <citation type="journal article" date="2021" name="PeerJ">
        <title>Extensive microbial diversity within the chicken gut microbiome revealed by metagenomics and culture.</title>
        <authorList>
            <person name="Gilroy R."/>
            <person name="Ravi A."/>
            <person name="Getino M."/>
            <person name="Pursley I."/>
            <person name="Horton D.L."/>
            <person name="Alikhan N.F."/>
            <person name="Baker D."/>
            <person name="Gharbi K."/>
            <person name="Hall N."/>
            <person name="Watson M."/>
            <person name="Adriaenssens E.M."/>
            <person name="Foster-Nyarko E."/>
            <person name="Jarju S."/>
            <person name="Secka A."/>
            <person name="Antonio M."/>
            <person name="Oren A."/>
            <person name="Chaudhuri R.R."/>
            <person name="La Ragione R."/>
            <person name="Hildebrand F."/>
            <person name="Pallen M.J."/>
        </authorList>
    </citation>
    <scope>NUCLEOTIDE SEQUENCE</scope>
    <source>
        <strain evidence="8">ChiHjej13B12-24818</strain>
    </source>
</reference>
<gene>
    <name evidence="8" type="ORF">H9786_03090</name>
</gene>
<protein>
    <recommendedName>
        <fullName evidence="2">alpha-L-fucosidase</fullName>
        <ecNumber evidence="2">3.2.1.51</ecNumber>
    </recommendedName>
</protein>
<dbReference type="PANTHER" id="PTHR10030:SF37">
    <property type="entry name" value="ALPHA-L-FUCOSIDASE-RELATED"/>
    <property type="match status" value="1"/>
</dbReference>
<dbReference type="GO" id="GO:0016139">
    <property type="term" value="P:glycoside catabolic process"/>
    <property type="evidence" value="ECO:0007669"/>
    <property type="project" value="TreeGrafter"/>
</dbReference>
<evidence type="ECO:0000256" key="4">
    <source>
        <dbReference type="ARBA" id="ARBA00022801"/>
    </source>
</evidence>
<evidence type="ECO:0000256" key="3">
    <source>
        <dbReference type="ARBA" id="ARBA00022729"/>
    </source>
</evidence>
<evidence type="ECO:0000313" key="9">
    <source>
        <dbReference type="Proteomes" id="UP000823823"/>
    </source>
</evidence>
<evidence type="ECO:0000313" key="8">
    <source>
        <dbReference type="EMBL" id="HJB09510.1"/>
    </source>
</evidence>
<dbReference type="GO" id="GO:0005764">
    <property type="term" value="C:lysosome"/>
    <property type="evidence" value="ECO:0007669"/>
    <property type="project" value="TreeGrafter"/>
</dbReference>
<dbReference type="GO" id="GO:0006004">
    <property type="term" value="P:fucose metabolic process"/>
    <property type="evidence" value="ECO:0007669"/>
    <property type="project" value="TreeGrafter"/>
</dbReference>